<organism evidence="7 8">
    <name type="scientific">Venustampulla echinocandica</name>
    <dbReference type="NCBI Taxonomy" id="2656787"/>
    <lineage>
        <taxon>Eukaryota</taxon>
        <taxon>Fungi</taxon>
        <taxon>Dikarya</taxon>
        <taxon>Ascomycota</taxon>
        <taxon>Pezizomycotina</taxon>
        <taxon>Leotiomycetes</taxon>
        <taxon>Helotiales</taxon>
        <taxon>Pleuroascaceae</taxon>
        <taxon>Venustampulla</taxon>
    </lineage>
</organism>
<dbReference type="PANTHER" id="PTHR10782">
    <property type="entry name" value="ZINC FINGER MIZ DOMAIN-CONTAINING PROTEIN"/>
    <property type="match status" value="1"/>
</dbReference>
<dbReference type="EMBL" id="NPIC01000002">
    <property type="protein sequence ID" value="RDL38953.1"/>
    <property type="molecule type" value="Genomic_DNA"/>
</dbReference>
<dbReference type="STRING" id="2656787.A0A370TTV6"/>
<feature type="compositionally biased region" description="Polar residues" evidence="5">
    <location>
        <begin position="125"/>
        <end position="140"/>
    </location>
</feature>
<comment type="caution">
    <text evidence="7">The sequence shown here is derived from an EMBL/GenBank/DDBJ whole genome shotgun (WGS) entry which is preliminary data.</text>
</comment>
<feature type="compositionally biased region" description="Low complexity" evidence="5">
    <location>
        <begin position="141"/>
        <end position="171"/>
    </location>
</feature>
<name>A0A370TTV6_9HELO</name>
<feature type="compositionally biased region" description="Polar residues" evidence="5">
    <location>
        <begin position="185"/>
        <end position="194"/>
    </location>
</feature>
<evidence type="ECO:0000256" key="2">
    <source>
        <dbReference type="ARBA" id="ARBA00022771"/>
    </source>
</evidence>
<dbReference type="OrthoDB" id="27975at2759"/>
<feature type="domain" description="SP-RING-type" evidence="6">
    <location>
        <begin position="1079"/>
        <end position="1172"/>
    </location>
</feature>
<dbReference type="GeneID" id="43596142"/>
<feature type="compositionally biased region" description="Basic and acidic residues" evidence="5">
    <location>
        <begin position="1187"/>
        <end position="1203"/>
    </location>
</feature>
<feature type="compositionally biased region" description="Low complexity" evidence="5">
    <location>
        <begin position="290"/>
        <end position="303"/>
    </location>
</feature>
<feature type="region of interest" description="Disordered" evidence="5">
    <location>
        <begin position="1187"/>
        <end position="1224"/>
    </location>
</feature>
<feature type="compositionally biased region" description="Low complexity" evidence="5">
    <location>
        <begin position="79"/>
        <end position="97"/>
    </location>
</feature>
<dbReference type="Pfam" id="PF02891">
    <property type="entry name" value="zf-MIZ"/>
    <property type="match status" value="1"/>
</dbReference>
<keyword evidence="3" id="KW-0862">Zinc</keyword>
<dbReference type="PROSITE" id="PS00202">
    <property type="entry name" value="RUBREDOXIN"/>
    <property type="match status" value="1"/>
</dbReference>
<keyword evidence="1" id="KW-0479">Metal-binding</keyword>
<dbReference type="GO" id="GO:0061665">
    <property type="term" value="F:SUMO ligase activity"/>
    <property type="evidence" value="ECO:0007669"/>
    <property type="project" value="TreeGrafter"/>
</dbReference>
<accession>A0A370TTV6</accession>
<dbReference type="GO" id="GO:0016925">
    <property type="term" value="P:protein sumoylation"/>
    <property type="evidence" value="ECO:0007669"/>
    <property type="project" value="TreeGrafter"/>
</dbReference>
<reference evidence="7 8" key="1">
    <citation type="journal article" date="2018" name="IMA Fungus">
        <title>IMA Genome-F 9: Draft genome sequence of Annulohypoxylon stygium, Aspergillus mulundensis, Berkeleyomyces basicola (syn. Thielaviopsis basicola), Ceratocystis smalleyi, two Cercospora beticola strains, Coleophoma cylindrospora, Fusarium fracticaudum, Phialophora cf. hyalina, and Morchella septimelata.</title>
        <authorList>
            <person name="Wingfield B.D."/>
            <person name="Bills G.F."/>
            <person name="Dong Y."/>
            <person name="Huang W."/>
            <person name="Nel W.J."/>
            <person name="Swalarsk-Parry B.S."/>
            <person name="Vaghefi N."/>
            <person name="Wilken P.M."/>
            <person name="An Z."/>
            <person name="de Beer Z.W."/>
            <person name="De Vos L."/>
            <person name="Chen L."/>
            <person name="Duong T.A."/>
            <person name="Gao Y."/>
            <person name="Hammerbacher A."/>
            <person name="Kikkert J.R."/>
            <person name="Li Y."/>
            <person name="Li H."/>
            <person name="Li K."/>
            <person name="Li Q."/>
            <person name="Liu X."/>
            <person name="Ma X."/>
            <person name="Naidoo K."/>
            <person name="Pethybridge S.J."/>
            <person name="Sun J."/>
            <person name="Steenkamp E.T."/>
            <person name="van der Nest M.A."/>
            <person name="van Wyk S."/>
            <person name="Wingfield M.J."/>
            <person name="Xiong C."/>
            <person name="Yue Q."/>
            <person name="Zhang X."/>
        </authorList>
    </citation>
    <scope>NUCLEOTIDE SEQUENCE [LARGE SCALE GENOMIC DNA]</scope>
    <source>
        <strain evidence="7 8">BP 5553</strain>
    </source>
</reference>
<evidence type="ECO:0000313" key="8">
    <source>
        <dbReference type="Proteomes" id="UP000254866"/>
    </source>
</evidence>
<feature type="compositionally biased region" description="Pro residues" evidence="5">
    <location>
        <begin position="812"/>
        <end position="821"/>
    </location>
</feature>
<dbReference type="GO" id="GO:0000785">
    <property type="term" value="C:chromatin"/>
    <property type="evidence" value="ECO:0007669"/>
    <property type="project" value="TreeGrafter"/>
</dbReference>
<gene>
    <name evidence="7" type="ORF">BP5553_03293</name>
</gene>
<dbReference type="Proteomes" id="UP000254866">
    <property type="component" value="Unassembled WGS sequence"/>
</dbReference>
<dbReference type="AlphaFoldDB" id="A0A370TTV6"/>
<keyword evidence="8" id="KW-1185">Reference proteome</keyword>
<feature type="compositionally biased region" description="Low complexity" evidence="5">
    <location>
        <begin position="739"/>
        <end position="771"/>
    </location>
</feature>
<feature type="compositionally biased region" description="Polar residues" evidence="5">
    <location>
        <begin position="98"/>
        <end position="108"/>
    </location>
</feature>
<dbReference type="InterPro" id="IPR018527">
    <property type="entry name" value="Rubredoxin_Fe_BS"/>
</dbReference>
<dbReference type="RefSeq" id="XP_031871609.1">
    <property type="nucleotide sequence ID" value="XM_032011916.1"/>
</dbReference>
<proteinExistence type="predicted"/>
<dbReference type="InterPro" id="IPR013083">
    <property type="entry name" value="Znf_RING/FYVE/PHD"/>
</dbReference>
<evidence type="ECO:0000256" key="1">
    <source>
        <dbReference type="ARBA" id="ARBA00022723"/>
    </source>
</evidence>
<dbReference type="PANTHER" id="PTHR10782:SF4">
    <property type="entry name" value="TONALLI, ISOFORM E"/>
    <property type="match status" value="1"/>
</dbReference>
<sequence>MRRPPDKDRIRNAVLSERDVVSSNATLNAVFGGARQKSWMVAAGTPVRPSPRPGPSKPESYQGPSAQRPGSGVLPSPAPSDESSPALSGALASGLASNNHNQRQTSAHENSRAVAINRSVGVGSPSGTASSLQAAVSSPHSPSRQPQQQAQRQQEAEPQPQPQPQLQLDPQYQARGQKGPPIIASPTSSVTTANAAIPSSILDHTDGPHNAWSPPEVEIGGSRPERQILSPSPLTSECSPSPPPDRQAGQALPNSQAQQGGHQPTSLDGSNIMSQGWQAFSRPSPSTVLPISQASSSPPIHSSTLHEHQRTTDPALPSLRPLKGRIEQHIESVGGRENLNNGLERPRFQLLQDACCKEDYFYIALHQIFCTWDLPGPTRVTSIPDFPSSKILLTSFKTLGSLIRENDGLAPNHKKWFAQFPGPIEMLMKASEPYRRNVVYVGIFLRTLPAEWRSLAAACANRGYPPLVDELVSRLGVLSPILQDIMFTAAQRNLALDDGVLGVKIVEVFKRDRREWDALRARCHTSNPPKANEQSDRNFLIGNEYRKLVGHKFHQQGHPTATGRSPLVTRIPTPVHSSACVQSPTSATSLGAQTPAIGPWSQNNPNPSLNAHWDSVPQVPQTGGTTTNDPSIIPISGFAPGILGQHAYTDLSSPSPVQGLSVQSPVQLFHPDLSRNDGQVEIARDATSIIPSNSNGPIRYSQIQNSDPRMEQMQQLFVLQQQQQQQNAARQARQHLHRLQQQQQQQQNEQVGVGPQYPQHQYPQHQIQQVQFSNPTPERRGTAPAVVYQQAINSRTTTLPSNDRRATEVAPWPRPAMPGPPGLMAGQVTSSTRQKPKHHLDRPLLPPLPAVQATYPANPSVFALHQAHLRSPILAVPDISYLEKAQDDPSRRFYQTVKDLSFGPTKILEDSRLTEFDFKLSADELALIPRDVFTGSGKLSMRELKRGSLQYRMRCIQPKLDIPLISVADWIVSDTSWPESCFLSLNQAPLEIRRKTHHGKDLPIDITQHVLASGDGAANHIAVAIPLWTKSMKGSIFVAIERVELLQHGQIMDMCLRQQRIPYSQTLDAIKTSLAPKDIDEDLAIVDSDLVLGLADPFTARVFEIPVRGSSCLHHECFDLETFLMTRSGTPKRPQQPCMADVWKCPLCGKDARPYSLRVDEFLMSVRADLTVRNELDVKAILISPDGRWRSKPEPQGKRKATDEPDDDSSEDERVKKRDISAIAMQQNKNKMVEVIQLDDD</sequence>
<evidence type="ECO:0000256" key="4">
    <source>
        <dbReference type="PROSITE-ProRule" id="PRU00452"/>
    </source>
</evidence>
<dbReference type="InterPro" id="IPR004181">
    <property type="entry name" value="Znf_MIZ"/>
</dbReference>
<evidence type="ECO:0000259" key="6">
    <source>
        <dbReference type="PROSITE" id="PS51044"/>
    </source>
</evidence>
<dbReference type="Gene3D" id="3.30.40.10">
    <property type="entry name" value="Zinc/RING finger domain, C3HC4 (zinc finger)"/>
    <property type="match status" value="1"/>
</dbReference>
<evidence type="ECO:0000313" key="7">
    <source>
        <dbReference type="EMBL" id="RDL38953.1"/>
    </source>
</evidence>
<feature type="compositionally biased region" description="Polar residues" evidence="5">
    <location>
        <begin position="229"/>
        <end position="239"/>
    </location>
</feature>
<protein>
    <recommendedName>
        <fullName evidence="6">SP-RING-type domain-containing protein</fullName>
    </recommendedName>
</protein>
<evidence type="ECO:0000256" key="5">
    <source>
        <dbReference type="SAM" id="MobiDB-lite"/>
    </source>
</evidence>
<feature type="compositionally biased region" description="Polar residues" evidence="5">
    <location>
        <begin position="790"/>
        <end position="801"/>
    </location>
</feature>
<dbReference type="GO" id="GO:0008270">
    <property type="term" value="F:zinc ion binding"/>
    <property type="evidence" value="ECO:0007669"/>
    <property type="project" value="UniProtKB-KW"/>
</dbReference>
<keyword evidence="2 4" id="KW-0863">Zinc-finger</keyword>
<feature type="region of interest" description="Disordered" evidence="5">
    <location>
        <begin position="728"/>
        <end position="841"/>
    </location>
</feature>
<dbReference type="PROSITE" id="PS51044">
    <property type="entry name" value="ZF_SP_RING"/>
    <property type="match status" value="1"/>
</dbReference>
<feature type="compositionally biased region" description="Polar residues" evidence="5">
    <location>
        <begin position="252"/>
        <end position="289"/>
    </location>
</feature>
<feature type="region of interest" description="Disordered" evidence="5">
    <location>
        <begin position="31"/>
        <end position="319"/>
    </location>
</feature>
<evidence type="ECO:0000256" key="3">
    <source>
        <dbReference type="ARBA" id="ARBA00022833"/>
    </source>
</evidence>